<dbReference type="AlphaFoldDB" id="A0A0A0J491"/>
<dbReference type="OrthoDB" id="4328740at2"/>
<accession>A0A0A0J491</accession>
<sequence length="275" mass="29071">MTRTANAWENHIDDERLVDLTVGESPSEVERVHLDDCARCSESLASLVHTVSVTRDTADVELVAPREDLWARIEATLDGEVRQSSPGGAPIAMSSKSESSESSGSSESSVESSLAPAARPGPATGRRPALTWLAAACAAGALLGAGGIVVADRLTSDEPAPARTVATAELDTLDTRQALGAATVSERGDDVTLEVSVRELVPAEGYVEVWLLNRDGKRLVSVGVLRDGAERGSFPISQRILDEGYDIVDLSREQFDDKPDHSGDSLARGSLTRPA</sequence>
<feature type="compositionally biased region" description="Low complexity" evidence="1">
    <location>
        <begin position="94"/>
        <end position="123"/>
    </location>
</feature>
<keyword evidence="5" id="KW-1185">Reference proteome</keyword>
<feature type="compositionally biased region" description="Basic and acidic residues" evidence="1">
    <location>
        <begin position="252"/>
        <end position="263"/>
    </location>
</feature>
<dbReference type="Proteomes" id="UP000030002">
    <property type="component" value="Unassembled WGS sequence"/>
</dbReference>
<dbReference type="EMBL" id="AVPJ01000011">
    <property type="protein sequence ID" value="KGN31509.1"/>
    <property type="molecule type" value="Genomic_DNA"/>
</dbReference>
<protein>
    <recommendedName>
        <fullName evidence="3">Anti-sigma K factor RskA C-terminal domain-containing protein</fullName>
    </recommendedName>
</protein>
<evidence type="ECO:0000256" key="1">
    <source>
        <dbReference type="SAM" id="MobiDB-lite"/>
    </source>
</evidence>
<gene>
    <name evidence="4" type="ORF">N802_03840</name>
</gene>
<feature type="domain" description="Anti-sigma K factor RskA C-terminal" evidence="3">
    <location>
        <begin position="134"/>
        <end position="263"/>
    </location>
</feature>
<keyword evidence="2" id="KW-0812">Transmembrane</keyword>
<dbReference type="GO" id="GO:0005886">
    <property type="term" value="C:plasma membrane"/>
    <property type="evidence" value="ECO:0007669"/>
    <property type="project" value="InterPro"/>
</dbReference>
<organism evidence="4 5">
    <name type="scientific">Knoellia sinensis KCTC 19936</name>
    <dbReference type="NCBI Taxonomy" id="1385520"/>
    <lineage>
        <taxon>Bacteria</taxon>
        <taxon>Bacillati</taxon>
        <taxon>Actinomycetota</taxon>
        <taxon>Actinomycetes</taxon>
        <taxon>Micrococcales</taxon>
        <taxon>Intrasporangiaceae</taxon>
        <taxon>Knoellia</taxon>
    </lineage>
</organism>
<feature type="region of interest" description="Disordered" evidence="1">
    <location>
        <begin position="80"/>
        <end position="123"/>
    </location>
</feature>
<keyword evidence="2" id="KW-0472">Membrane</keyword>
<dbReference type="Pfam" id="PF10099">
    <property type="entry name" value="RskA_C"/>
    <property type="match status" value="1"/>
</dbReference>
<evidence type="ECO:0000259" key="3">
    <source>
        <dbReference type="Pfam" id="PF10099"/>
    </source>
</evidence>
<keyword evidence="2" id="KW-1133">Transmembrane helix</keyword>
<feature type="transmembrane region" description="Helical" evidence="2">
    <location>
        <begin position="129"/>
        <end position="151"/>
    </location>
</feature>
<dbReference type="InterPro" id="IPR018764">
    <property type="entry name" value="RskA_C"/>
</dbReference>
<evidence type="ECO:0000313" key="5">
    <source>
        <dbReference type="Proteomes" id="UP000030002"/>
    </source>
</evidence>
<reference evidence="4 5" key="1">
    <citation type="submission" date="2013-08" db="EMBL/GenBank/DDBJ databases">
        <title>The genome sequence of Knoellia sinensis.</title>
        <authorList>
            <person name="Zhu W."/>
            <person name="Wang G."/>
        </authorList>
    </citation>
    <scope>NUCLEOTIDE SEQUENCE [LARGE SCALE GENOMIC DNA]</scope>
    <source>
        <strain evidence="4 5">KCTC 19936</strain>
    </source>
</reference>
<proteinExistence type="predicted"/>
<name>A0A0A0J491_9MICO</name>
<comment type="caution">
    <text evidence="4">The sequence shown here is derived from an EMBL/GenBank/DDBJ whole genome shotgun (WGS) entry which is preliminary data.</text>
</comment>
<dbReference type="RefSeq" id="WP_052109956.1">
    <property type="nucleotide sequence ID" value="NZ_AVPJ01000011.1"/>
</dbReference>
<evidence type="ECO:0000313" key="4">
    <source>
        <dbReference type="EMBL" id="KGN31509.1"/>
    </source>
</evidence>
<feature type="region of interest" description="Disordered" evidence="1">
    <location>
        <begin position="252"/>
        <end position="275"/>
    </location>
</feature>
<dbReference type="STRING" id="1385520.N802_03840"/>
<evidence type="ECO:0000256" key="2">
    <source>
        <dbReference type="SAM" id="Phobius"/>
    </source>
</evidence>
<dbReference type="eggNOG" id="COG5343">
    <property type="taxonomic scope" value="Bacteria"/>
</dbReference>